<gene>
    <name evidence="2" type="ORF">FIBSPDRAFT_876736</name>
</gene>
<dbReference type="AlphaFoldDB" id="A0A167WKI3"/>
<dbReference type="Proteomes" id="UP000076532">
    <property type="component" value="Unassembled WGS sequence"/>
</dbReference>
<reference evidence="2 3" key="1">
    <citation type="journal article" date="2016" name="Mol. Biol. Evol.">
        <title>Comparative Genomics of Early-Diverging Mushroom-Forming Fungi Provides Insights into the Origins of Lignocellulose Decay Capabilities.</title>
        <authorList>
            <person name="Nagy L.G."/>
            <person name="Riley R."/>
            <person name="Tritt A."/>
            <person name="Adam C."/>
            <person name="Daum C."/>
            <person name="Floudas D."/>
            <person name="Sun H."/>
            <person name="Yadav J.S."/>
            <person name="Pangilinan J."/>
            <person name="Larsson K.H."/>
            <person name="Matsuura K."/>
            <person name="Barry K."/>
            <person name="Labutti K."/>
            <person name="Kuo R."/>
            <person name="Ohm R.A."/>
            <person name="Bhattacharya S.S."/>
            <person name="Shirouzu T."/>
            <person name="Yoshinaga Y."/>
            <person name="Martin F.M."/>
            <person name="Grigoriev I.V."/>
            <person name="Hibbett D.S."/>
        </authorList>
    </citation>
    <scope>NUCLEOTIDE SEQUENCE [LARGE SCALE GENOMIC DNA]</scope>
    <source>
        <strain evidence="2 3">CBS 109695</strain>
    </source>
</reference>
<sequence length="88" mass="9611">MKTLLAFFDACLNGIRPASGRASSSSRYASSAIWMGELCIHAVSFECHFPSCFACSTFPSVPSLFYLVFVPFPTGLVCLPFSFPYVLP</sequence>
<evidence type="ECO:0000256" key="1">
    <source>
        <dbReference type="SAM" id="Phobius"/>
    </source>
</evidence>
<organism evidence="2 3">
    <name type="scientific">Athelia psychrophila</name>
    <dbReference type="NCBI Taxonomy" id="1759441"/>
    <lineage>
        <taxon>Eukaryota</taxon>
        <taxon>Fungi</taxon>
        <taxon>Dikarya</taxon>
        <taxon>Basidiomycota</taxon>
        <taxon>Agaricomycotina</taxon>
        <taxon>Agaricomycetes</taxon>
        <taxon>Agaricomycetidae</taxon>
        <taxon>Atheliales</taxon>
        <taxon>Atheliaceae</taxon>
        <taxon>Athelia</taxon>
    </lineage>
</organism>
<protein>
    <submittedName>
        <fullName evidence="2">Uncharacterized protein</fullName>
    </submittedName>
</protein>
<accession>A0A167WKI3</accession>
<keyword evidence="3" id="KW-1185">Reference proteome</keyword>
<name>A0A167WKI3_9AGAM</name>
<evidence type="ECO:0000313" key="2">
    <source>
        <dbReference type="EMBL" id="KZP06203.1"/>
    </source>
</evidence>
<keyword evidence="1" id="KW-1133">Transmembrane helix</keyword>
<dbReference type="EMBL" id="KV417799">
    <property type="protein sequence ID" value="KZP06203.1"/>
    <property type="molecule type" value="Genomic_DNA"/>
</dbReference>
<feature type="transmembrane region" description="Helical" evidence="1">
    <location>
        <begin position="64"/>
        <end position="87"/>
    </location>
</feature>
<keyword evidence="1" id="KW-0812">Transmembrane</keyword>
<keyword evidence="1" id="KW-0472">Membrane</keyword>
<evidence type="ECO:0000313" key="3">
    <source>
        <dbReference type="Proteomes" id="UP000076532"/>
    </source>
</evidence>
<proteinExistence type="predicted"/>